<dbReference type="AlphaFoldDB" id="A0A6C0LM93"/>
<proteinExistence type="predicted"/>
<dbReference type="EMBL" id="MN740535">
    <property type="protein sequence ID" value="QHU32046.1"/>
    <property type="molecule type" value="Genomic_DNA"/>
</dbReference>
<reference evidence="1" key="1">
    <citation type="journal article" date="2020" name="Nature">
        <title>Giant virus diversity and host interactions through global metagenomics.</title>
        <authorList>
            <person name="Schulz F."/>
            <person name="Roux S."/>
            <person name="Paez-Espino D."/>
            <person name="Jungbluth S."/>
            <person name="Walsh D.A."/>
            <person name="Denef V.J."/>
            <person name="McMahon K.D."/>
            <person name="Konstantinidis K.T."/>
            <person name="Eloe-Fadrosh E.A."/>
            <person name="Kyrpides N.C."/>
            <person name="Woyke T."/>
        </authorList>
    </citation>
    <scope>NUCLEOTIDE SEQUENCE</scope>
    <source>
        <strain evidence="1">GVMAG-M-3300027963-41</strain>
    </source>
</reference>
<name>A0A6C0LM93_9ZZZZ</name>
<accession>A0A6C0LM93</accession>
<organism evidence="1">
    <name type="scientific">viral metagenome</name>
    <dbReference type="NCBI Taxonomy" id="1070528"/>
    <lineage>
        <taxon>unclassified sequences</taxon>
        <taxon>metagenomes</taxon>
        <taxon>organismal metagenomes</taxon>
    </lineage>
</organism>
<evidence type="ECO:0000313" key="1">
    <source>
        <dbReference type="EMBL" id="QHU32046.1"/>
    </source>
</evidence>
<protein>
    <submittedName>
        <fullName evidence="1">Uncharacterized protein</fullName>
    </submittedName>
</protein>
<sequence length="143" mass="16470">MTAPVVLTRDYLQGLPEANRLKKIKEEEDRKAKTVTAIVEYFRGSVLDAASKEKTSYLIEGSKIEELRNINPNQCCGMNNNNNTDRFRQMLQQNIFTNKFTNEEVVAAFQAIFPDCNITYDEQWVETGRDTRVRKAGIVIDWS</sequence>